<dbReference type="Pfam" id="PF00400">
    <property type="entry name" value="WD40"/>
    <property type="match status" value="4"/>
</dbReference>
<accession>A0A8S4NLG5</accession>
<feature type="repeat" description="WD" evidence="3">
    <location>
        <begin position="143"/>
        <end position="176"/>
    </location>
</feature>
<dbReference type="PANTHER" id="PTHR44666:SF1">
    <property type="entry name" value="WD REPEAT-CONTAINING PROTEIN 53"/>
    <property type="match status" value="1"/>
</dbReference>
<name>A0A8S4NLG5_OWEFU</name>
<dbReference type="PROSITE" id="PS50294">
    <property type="entry name" value="WD_REPEATS_REGION"/>
    <property type="match status" value="1"/>
</dbReference>
<dbReference type="PROSITE" id="PS50082">
    <property type="entry name" value="WD_REPEATS_2"/>
    <property type="match status" value="3"/>
</dbReference>
<dbReference type="OrthoDB" id="2161379at2759"/>
<dbReference type="Gene3D" id="2.130.10.10">
    <property type="entry name" value="YVTN repeat-like/Quinoprotein amine dehydrogenase"/>
    <property type="match status" value="2"/>
</dbReference>
<proteinExistence type="predicted"/>
<evidence type="ECO:0000256" key="1">
    <source>
        <dbReference type="ARBA" id="ARBA00022574"/>
    </source>
</evidence>
<dbReference type="InterPro" id="IPR042453">
    <property type="entry name" value="WDR53"/>
</dbReference>
<feature type="repeat" description="WD" evidence="3">
    <location>
        <begin position="247"/>
        <end position="285"/>
    </location>
</feature>
<keyword evidence="6" id="KW-1185">Reference proteome</keyword>
<comment type="caution">
    <text evidence="5">The sequence shown here is derived from an EMBL/GenBank/DDBJ whole genome shotgun (WGS) entry which is preliminary data.</text>
</comment>
<gene>
    <name evidence="5" type="ORF">OFUS_LOCUS8982</name>
</gene>
<dbReference type="PANTHER" id="PTHR44666">
    <property type="entry name" value="WD REPEAT-CONTAINING PROTEIN 53"/>
    <property type="match status" value="1"/>
</dbReference>
<evidence type="ECO:0000256" key="2">
    <source>
        <dbReference type="ARBA" id="ARBA00022737"/>
    </source>
</evidence>
<dbReference type="PROSITE" id="PS00678">
    <property type="entry name" value="WD_REPEATS_1"/>
    <property type="match status" value="2"/>
</dbReference>
<evidence type="ECO:0000256" key="3">
    <source>
        <dbReference type="PROSITE-ProRule" id="PRU00221"/>
    </source>
</evidence>
<dbReference type="InterPro" id="IPR020472">
    <property type="entry name" value="WD40_PAC1"/>
</dbReference>
<keyword evidence="2" id="KW-0677">Repeat</keyword>
<keyword evidence="1 3" id="KW-0853">WD repeat</keyword>
<reference evidence="5" key="1">
    <citation type="submission" date="2022-03" db="EMBL/GenBank/DDBJ databases">
        <authorList>
            <person name="Martin C."/>
        </authorList>
    </citation>
    <scope>NUCLEOTIDE SEQUENCE</scope>
</reference>
<feature type="repeat" description="WD" evidence="3">
    <location>
        <begin position="14"/>
        <end position="55"/>
    </location>
</feature>
<dbReference type="SUPFAM" id="SSF50978">
    <property type="entry name" value="WD40 repeat-like"/>
    <property type="match status" value="1"/>
</dbReference>
<feature type="region of interest" description="Disordered" evidence="4">
    <location>
        <begin position="298"/>
        <end position="340"/>
    </location>
</feature>
<evidence type="ECO:0000313" key="5">
    <source>
        <dbReference type="EMBL" id="CAH1782546.1"/>
    </source>
</evidence>
<feature type="compositionally biased region" description="Basic residues" evidence="4">
    <location>
        <begin position="302"/>
        <end position="317"/>
    </location>
</feature>
<evidence type="ECO:0000256" key="4">
    <source>
        <dbReference type="SAM" id="MobiDB-lite"/>
    </source>
</evidence>
<dbReference type="Proteomes" id="UP000749559">
    <property type="component" value="Unassembled WGS sequence"/>
</dbReference>
<dbReference type="AlphaFoldDB" id="A0A8S4NLG5"/>
<evidence type="ECO:0000313" key="6">
    <source>
        <dbReference type="Proteomes" id="UP000749559"/>
    </source>
</evidence>
<dbReference type="PRINTS" id="PR00320">
    <property type="entry name" value="GPROTEINBRPT"/>
</dbReference>
<dbReference type="EMBL" id="CAIIXF020000005">
    <property type="protein sequence ID" value="CAH1782546.1"/>
    <property type="molecule type" value="Genomic_DNA"/>
</dbReference>
<dbReference type="InterPro" id="IPR036322">
    <property type="entry name" value="WD40_repeat_dom_sf"/>
</dbReference>
<organism evidence="5 6">
    <name type="scientific">Owenia fusiformis</name>
    <name type="common">Polychaete worm</name>
    <dbReference type="NCBI Taxonomy" id="6347"/>
    <lineage>
        <taxon>Eukaryota</taxon>
        <taxon>Metazoa</taxon>
        <taxon>Spiralia</taxon>
        <taxon>Lophotrochozoa</taxon>
        <taxon>Annelida</taxon>
        <taxon>Polychaeta</taxon>
        <taxon>Sedentaria</taxon>
        <taxon>Canalipalpata</taxon>
        <taxon>Sabellida</taxon>
        <taxon>Oweniida</taxon>
        <taxon>Oweniidae</taxon>
        <taxon>Owenia</taxon>
    </lineage>
</organism>
<sequence>MLLTTMLKLEGKLCGSHADSVLCVSGSRDEAKVASGGENGELTLWDLATQSTIGKCSGIPGENDVNSVLWAKDSSSLLYASSGNVIYQYDTRDLSTPASQLQVNEEEINQIDINAAGNHLASCDDSGQVKIVDLQGQRVLKTLRKHSNICAAVKFSTHNAAHVLTGGYDNYMVLWDYMRLKQLSLQNMQDYKAVQNPNASYMINPPFVHSIATVNAEKINIVANGCENGTIQLFESRNRGIEHLITIQGHTQGVSQVLFMEHPESGQPPFLCSGGNDSTIHLWDVHDICTLEAEKHHMEAKKSRRAKPRVKSHRKTSAPKSADVASHEPLEETEDETKEAVCTASYSQNHGHKVNWMDSIRLGDQTHLLVADETNVITFYKSCVA</sequence>
<protein>
    <submittedName>
        <fullName evidence="5">Uncharacterized protein</fullName>
    </submittedName>
</protein>
<dbReference type="InterPro" id="IPR001680">
    <property type="entry name" value="WD40_rpt"/>
</dbReference>
<dbReference type="InterPro" id="IPR019775">
    <property type="entry name" value="WD40_repeat_CS"/>
</dbReference>
<dbReference type="SMART" id="SM00320">
    <property type="entry name" value="WD40"/>
    <property type="match status" value="6"/>
</dbReference>
<dbReference type="InterPro" id="IPR015943">
    <property type="entry name" value="WD40/YVTN_repeat-like_dom_sf"/>
</dbReference>